<reference evidence="3" key="2">
    <citation type="submission" date="2025-09" db="UniProtKB">
        <authorList>
            <consortium name="Ensembl"/>
        </authorList>
    </citation>
    <scope>IDENTIFICATION</scope>
</reference>
<dbReference type="Pfam" id="PF00078">
    <property type="entry name" value="RVT_1"/>
    <property type="match status" value="1"/>
</dbReference>
<dbReference type="Ensembl" id="ENSMAMT00000009603.2">
    <property type="protein sequence ID" value="ENSMAMP00000009356.2"/>
    <property type="gene ID" value="ENSMAMG00000026969.1"/>
</dbReference>
<keyword evidence="4" id="KW-1185">Reference proteome</keyword>
<dbReference type="InterPro" id="IPR000477">
    <property type="entry name" value="RT_dom"/>
</dbReference>
<dbReference type="PROSITE" id="PS50878">
    <property type="entry name" value="RT_POL"/>
    <property type="match status" value="1"/>
</dbReference>
<dbReference type="InterPro" id="IPR005135">
    <property type="entry name" value="Endo/exonuclease/phosphatase"/>
</dbReference>
<organism evidence="3 4">
    <name type="scientific">Mastacembelus armatus</name>
    <name type="common">zig-zag eel</name>
    <dbReference type="NCBI Taxonomy" id="205130"/>
    <lineage>
        <taxon>Eukaryota</taxon>
        <taxon>Metazoa</taxon>
        <taxon>Chordata</taxon>
        <taxon>Craniata</taxon>
        <taxon>Vertebrata</taxon>
        <taxon>Euteleostomi</taxon>
        <taxon>Actinopterygii</taxon>
        <taxon>Neopterygii</taxon>
        <taxon>Teleostei</taxon>
        <taxon>Neoteleostei</taxon>
        <taxon>Acanthomorphata</taxon>
        <taxon>Anabantaria</taxon>
        <taxon>Synbranchiformes</taxon>
        <taxon>Mastacembelidae</taxon>
        <taxon>Mastacembelus</taxon>
    </lineage>
</organism>
<name>A0A3Q3LHG0_9TELE</name>
<sequence length="1027" mass="116288">MQRLSLKRFSAVSLEPPPPSNHIETVSAPRTYKSNKSEVNRRGVIHKNLIKIKTTPLIEQKNRTVKCGLLNIRSLSSKSLLVNDLITDHQIDLLYLTETWLQQDEYVSLNESTPLSHKNYHVPRSTGRGGGVAAIFQSNLLLNFHPQNSYNSFESLTLSLSHTNWKTQKPVLLVILYRPPVPYSEFLTEFPDFLSDLVLRSDKVIIVGDFNIHVDVENNSLSIAFNSILDSIGFIQNVNKPTHCFNHTLDLVLTYGIEIEHLIIFPPNPVLSDHSLITFEFKMMDHAVSGRNFHYSRCLSDNAVNKFKKMIPSLFASMPSINIMEGSCLNPTPYQIDHVVDSAVTSLRETLDSVAPLKKKLVIQRRLAPWYNLHVRTLKQASRRLERKWRSTNLEEIFLAWKNSLLTYKKALRKARTAYYSSLIEENKNNPRFLFSTVARLTKSHSSVEPSVPLALSSDEFMSFFTNKITTIRDKIQQMLPIPAINESFTTVALESSVGPQLCLDCFSPIDLSEFTSVVASSKSSTCLLDPIPTRLLKDTLPLMNSSLLDLVNLSLVSGYVPQAFKTAVIKPLLKKPSLDPGVLANYRPISNLPFISKILEKAVAKQLSDHLHRNELFEDFQSGFRAHHSTETALLKVTNDLLLASDNGLVSILVLLDLSAAFDTIDHNILLQRLEHVIGIRGTALKWFQSYLSDRFQFVHVHDEPSTRTKVSYGVPQGSVLGPILFTLYMLPLGYIIRKHSINYHCYADDTQLYLSIKPVNTNQLTRLQACLTDIKAWMTSNFLLLNSEKTEVIIFGPKNLRNNFSKIIATLDGIALASSTTVKNLGVIFDQDMSFNSHIKQISRTAFFHLRNISKIRNILSQNDAEKLVHAFVFSRLDYCNSLLSGCPNILIKSLQLIQNAAARVLTGTSKRDHISHILASLHWLPVKYRIEFKILLLTYKSLHNQAPSYLKDLIVPYYPNRPLRSQSAGLLVVPRVLKSRMGGRAFSYQAPLLWNQLSAWVQEADTLCTFKARLKTFLFDKAYS</sequence>
<dbReference type="Gene3D" id="3.60.10.10">
    <property type="entry name" value="Endonuclease/exonuclease/phosphatase"/>
    <property type="match status" value="1"/>
</dbReference>
<feature type="region of interest" description="Disordered" evidence="1">
    <location>
        <begin position="1"/>
        <end position="22"/>
    </location>
</feature>
<dbReference type="AlphaFoldDB" id="A0A3Q3LHG0"/>
<dbReference type="InParanoid" id="A0A3Q3LHG0"/>
<dbReference type="CDD" id="cd01650">
    <property type="entry name" value="RT_nLTR_like"/>
    <property type="match status" value="1"/>
</dbReference>
<feature type="domain" description="Reverse transcriptase" evidence="2">
    <location>
        <begin position="554"/>
        <end position="818"/>
    </location>
</feature>
<dbReference type="GO" id="GO:0003824">
    <property type="term" value="F:catalytic activity"/>
    <property type="evidence" value="ECO:0007669"/>
    <property type="project" value="InterPro"/>
</dbReference>
<dbReference type="SUPFAM" id="SSF56672">
    <property type="entry name" value="DNA/RNA polymerases"/>
    <property type="match status" value="1"/>
</dbReference>
<evidence type="ECO:0000313" key="4">
    <source>
        <dbReference type="Proteomes" id="UP000261640"/>
    </source>
</evidence>
<evidence type="ECO:0000259" key="2">
    <source>
        <dbReference type="PROSITE" id="PS50878"/>
    </source>
</evidence>
<dbReference type="PANTHER" id="PTHR33332">
    <property type="entry name" value="REVERSE TRANSCRIPTASE DOMAIN-CONTAINING PROTEIN"/>
    <property type="match status" value="1"/>
</dbReference>
<dbReference type="Proteomes" id="UP000261640">
    <property type="component" value="Unplaced"/>
</dbReference>
<dbReference type="SUPFAM" id="SSF56219">
    <property type="entry name" value="DNase I-like"/>
    <property type="match status" value="1"/>
</dbReference>
<protein>
    <recommendedName>
        <fullName evidence="2">Reverse transcriptase domain-containing protein</fullName>
    </recommendedName>
</protein>
<reference evidence="3" key="1">
    <citation type="submission" date="2025-08" db="UniProtKB">
        <authorList>
            <consortium name="Ensembl"/>
        </authorList>
    </citation>
    <scope>IDENTIFICATION</scope>
</reference>
<evidence type="ECO:0000256" key="1">
    <source>
        <dbReference type="SAM" id="MobiDB-lite"/>
    </source>
</evidence>
<proteinExistence type="predicted"/>
<dbReference type="InterPro" id="IPR043502">
    <property type="entry name" value="DNA/RNA_pol_sf"/>
</dbReference>
<dbReference type="Pfam" id="PF03372">
    <property type="entry name" value="Exo_endo_phos"/>
    <property type="match status" value="1"/>
</dbReference>
<accession>A0A3Q3LHG0</accession>
<dbReference type="STRING" id="205130.ENSMAMP00000009356"/>
<dbReference type="GeneTree" id="ENSGT00980000198573"/>
<dbReference type="InterPro" id="IPR036691">
    <property type="entry name" value="Endo/exonu/phosph_ase_sf"/>
</dbReference>
<evidence type="ECO:0000313" key="3">
    <source>
        <dbReference type="Ensembl" id="ENSMAMP00000009356.2"/>
    </source>
</evidence>